<feature type="non-terminal residue" evidence="1">
    <location>
        <position position="124"/>
    </location>
</feature>
<dbReference type="PaxDb" id="7159-AAEL007223-PA"/>
<sequence length="124" mass="14496">ELRTKIDTACRTAEEFTKLRYKIIDKKRRQMARLKWTTVCWCRTEMTPTGRTTSRSTSELPRSEHIINTLDAQPIFDAVSSQLTFIIQVPRTVNQDNPTERFQKITAQEDKWKIASDCFPVARC</sequence>
<dbReference type="Proteomes" id="UP000682892">
    <property type="component" value="Chromosome 2"/>
</dbReference>
<evidence type="ECO:0000313" key="2">
    <source>
        <dbReference type="Proteomes" id="UP000682892"/>
    </source>
</evidence>
<dbReference type="eggNOG" id="KOG4353">
    <property type="taxonomic scope" value="Eukaryota"/>
</dbReference>
<name>Q172Y0_AEDAE</name>
<dbReference type="Gene3D" id="3.10.450.50">
    <property type="match status" value="1"/>
</dbReference>
<dbReference type="PhylomeDB" id="Q172Y0"/>
<accession>Q172Y0</accession>
<reference evidence="1" key="3">
    <citation type="submission" date="2012-09" db="EMBL/GenBank/DDBJ databases">
        <authorList>
            <consortium name="VectorBase"/>
        </authorList>
    </citation>
    <scope>NUCLEOTIDE SEQUENCE</scope>
    <source>
        <strain evidence="1">Liverpool</strain>
    </source>
</reference>
<protein>
    <submittedName>
        <fullName evidence="1">AAEL007223-PA</fullName>
    </submittedName>
</protein>
<dbReference type="VEuPathDB" id="VectorBase:AAEL001706"/>
<dbReference type="AlphaFoldDB" id="Q172Y0"/>
<reference evidence="1" key="2">
    <citation type="journal article" date="2007" name="Science">
        <title>Genome sequence of Aedes aegypti, a major arbovirus vector.</title>
        <authorList>
            <person name="Nene V."/>
            <person name="Wortman J.R."/>
            <person name="Lawson D."/>
            <person name="Haas B."/>
            <person name="Kodira C."/>
            <person name="Tu Z.J."/>
            <person name="Loftus B."/>
            <person name="Xi Z."/>
            <person name="Megy K."/>
            <person name="Grabherr M."/>
            <person name="Ren Q."/>
            <person name="Zdobnov E.M."/>
            <person name="Lobo N.F."/>
            <person name="Campbell K.S."/>
            <person name="Brown S.E."/>
            <person name="Bonaldo M.F."/>
            <person name="Zhu J."/>
            <person name="Sinkins S.P."/>
            <person name="Hogenkamp D.G."/>
            <person name="Amedeo P."/>
            <person name="Arensburger P."/>
            <person name="Atkinson P.W."/>
            <person name="Bidwell S."/>
            <person name="Biedler J."/>
            <person name="Birney E."/>
            <person name="Bruggner R.V."/>
            <person name="Costas J."/>
            <person name="Coy M.R."/>
            <person name="Crabtree J."/>
            <person name="Crawford M."/>
            <person name="Debruyn B."/>
            <person name="Decaprio D."/>
            <person name="Eiglmeier K."/>
            <person name="Eisenstadt E."/>
            <person name="El-Dorry H."/>
            <person name="Gelbart W.M."/>
            <person name="Gomes S.L."/>
            <person name="Hammond M."/>
            <person name="Hannick L.I."/>
            <person name="Hogan J.R."/>
            <person name="Holmes M.H."/>
            <person name="Jaffe D."/>
            <person name="Johnston J.S."/>
            <person name="Kennedy R.C."/>
            <person name="Koo H."/>
            <person name="Kravitz S."/>
            <person name="Kriventseva E.V."/>
            <person name="Kulp D."/>
            <person name="Labutti K."/>
            <person name="Lee E."/>
            <person name="Li S."/>
            <person name="Lovin D.D."/>
            <person name="Mao C."/>
            <person name="Mauceli E."/>
            <person name="Menck C.F."/>
            <person name="Miller J.R."/>
            <person name="Montgomery P."/>
            <person name="Mori A."/>
            <person name="Nascimento A.L."/>
            <person name="Naveira H.F."/>
            <person name="Nusbaum C."/>
            <person name="O'leary S."/>
            <person name="Orvis J."/>
            <person name="Pertea M."/>
            <person name="Quesneville H."/>
            <person name="Reidenbach K.R."/>
            <person name="Rogers Y.H."/>
            <person name="Roth C.W."/>
            <person name="Schneider J.R."/>
            <person name="Schatz M."/>
            <person name="Shumway M."/>
            <person name="Stanke M."/>
            <person name="Stinson E.O."/>
            <person name="Tubio J.M."/>
            <person name="Vanzee J.P."/>
            <person name="Verjovski-Almeida S."/>
            <person name="Werner D."/>
            <person name="White O."/>
            <person name="Wyder S."/>
            <person name="Zeng Q."/>
            <person name="Zhao Q."/>
            <person name="Zhao Y."/>
            <person name="Hill C.A."/>
            <person name="Raikhel A.S."/>
            <person name="Soares M.B."/>
            <person name="Knudson D.L."/>
            <person name="Lee N.H."/>
            <person name="Galagan J."/>
            <person name="Salzberg S.L."/>
            <person name="Paulsen I.T."/>
            <person name="Dimopoulos G."/>
            <person name="Collins F.H."/>
            <person name="Birren B."/>
            <person name="Fraser-Liggett C.M."/>
            <person name="Severson D.W."/>
        </authorList>
    </citation>
    <scope>NUCLEOTIDE SEQUENCE [LARGE SCALE GENOMIC DNA]</scope>
    <source>
        <strain evidence="1">Liverpool</strain>
    </source>
</reference>
<dbReference type="STRING" id="7159.Q172Y0"/>
<evidence type="ECO:0000313" key="1">
    <source>
        <dbReference type="EMBL" id="EAT41099.1"/>
    </source>
</evidence>
<dbReference type="EMBL" id="CH477429">
    <property type="protein sequence ID" value="EAT41099.1"/>
    <property type="molecule type" value="Genomic_DNA"/>
</dbReference>
<dbReference type="InterPro" id="IPR032710">
    <property type="entry name" value="NTF2-like_dom_sf"/>
</dbReference>
<feature type="non-terminal residue" evidence="1">
    <location>
        <position position="1"/>
    </location>
</feature>
<proteinExistence type="predicted"/>
<reference evidence="1" key="1">
    <citation type="submission" date="2005-10" db="EMBL/GenBank/DDBJ databases">
        <authorList>
            <person name="Loftus B.J."/>
            <person name="Nene V.M."/>
            <person name="Hannick L.I."/>
            <person name="Bidwell S."/>
            <person name="Haas B."/>
            <person name="Amedeo P."/>
            <person name="Orvis J."/>
            <person name="Wortman J.R."/>
            <person name="White O.R."/>
            <person name="Salzberg S."/>
            <person name="Shumway M."/>
            <person name="Koo H."/>
            <person name="Zhao Y."/>
            <person name="Holmes M."/>
            <person name="Miller J."/>
            <person name="Schatz M."/>
            <person name="Pop M."/>
            <person name="Pai G."/>
            <person name="Utterback T."/>
            <person name="Rogers Y.-H."/>
            <person name="Kravitz S."/>
            <person name="Fraser C.M."/>
        </authorList>
    </citation>
    <scope>NUCLEOTIDE SEQUENCE</scope>
    <source>
        <strain evidence="1">Liverpool</strain>
    </source>
</reference>
<gene>
    <name evidence="1" type="ORF">AaeL_AAEL007223</name>
</gene>
<dbReference type="SUPFAM" id="SSF54427">
    <property type="entry name" value="NTF2-like"/>
    <property type="match status" value="1"/>
</dbReference>
<dbReference type="HOGENOM" id="CLU_122448_1_1_1"/>
<organism evidence="1 2">
    <name type="scientific">Aedes aegypti</name>
    <name type="common">Yellowfever mosquito</name>
    <name type="synonym">Culex aegypti</name>
    <dbReference type="NCBI Taxonomy" id="7159"/>
    <lineage>
        <taxon>Eukaryota</taxon>
        <taxon>Metazoa</taxon>
        <taxon>Ecdysozoa</taxon>
        <taxon>Arthropoda</taxon>
        <taxon>Hexapoda</taxon>
        <taxon>Insecta</taxon>
        <taxon>Pterygota</taxon>
        <taxon>Neoptera</taxon>
        <taxon>Endopterygota</taxon>
        <taxon>Diptera</taxon>
        <taxon>Nematocera</taxon>
        <taxon>Culicoidea</taxon>
        <taxon>Culicidae</taxon>
        <taxon>Culicinae</taxon>
        <taxon>Aedini</taxon>
        <taxon>Aedes</taxon>
        <taxon>Stegomyia</taxon>
    </lineage>
</organism>